<evidence type="ECO:0000256" key="3">
    <source>
        <dbReference type="ARBA" id="ARBA00022106"/>
    </source>
</evidence>
<feature type="transmembrane region" description="Helical" evidence="10">
    <location>
        <begin position="193"/>
        <end position="215"/>
    </location>
</feature>
<evidence type="ECO:0000256" key="9">
    <source>
        <dbReference type="ARBA" id="ARBA00023251"/>
    </source>
</evidence>
<dbReference type="InterPro" id="IPR051327">
    <property type="entry name" value="MATE_MepA_subfamily"/>
</dbReference>
<name>A0ABS3LDE4_9ENTE</name>
<evidence type="ECO:0000313" key="12">
    <source>
        <dbReference type="Proteomes" id="UP000664601"/>
    </source>
</evidence>
<evidence type="ECO:0000256" key="10">
    <source>
        <dbReference type="SAM" id="Phobius"/>
    </source>
</evidence>
<feature type="transmembrane region" description="Helical" evidence="10">
    <location>
        <begin position="166"/>
        <end position="187"/>
    </location>
</feature>
<feature type="transmembrane region" description="Helical" evidence="10">
    <location>
        <begin position="361"/>
        <end position="382"/>
    </location>
</feature>
<feature type="transmembrane region" description="Helical" evidence="10">
    <location>
        <begin position="389"/>
        <end position="410"/>
    </location>
</feature>
<protein>
    <recommendedName>
        <fullName evidence="3">Multidrug export protein MepA</fullName>
    </recommendedName>
</protein>
<dbReference type="InterPro" id="IPR048279">
    <property type="entry name" value="MdtK-like"/>
</dbReference>
<feature type="transmembrane region" description="Helical" evidence="10">
    <location>
        <begin position="317"/>
        <end position="341"/>
    </location>
</feature>
<comment type="caution">
    <text evidence="11">The sequence shown here is derived from an EMBL/GenBank/DDBJ whole genome shotgun (WGS) entry which is preliminary data.</text>
</comment>
<evidence type="ECO:0000256" key="8">
    <source>
        <dbReference type="ARBA" id="ARBA00023136"/>
    </source>
</evidence>
<dbReference type="PIRSF" id="PIRSF006603">
    <property type="entry name" value="DinF"/>
    <property type="match status" value="1"/>
</dbReference>
<proteinExistence type="inferred from homology"/>
<keyword evidence="12" id="KW-1185">Reference proteome</keyword>
<sequence length="445" mass="47853">MNNEENALSKKYTLRTLIGFAVPTMIMMLFNALYTGVDAIFVSRYVNTDALSAINIVMPVTSILWGLGTMFATGGSALIAKKMGEKNDKEARHNFTAIIVVGCLLGVLLAILGTVFLDEIITALGANENVLPYGRTYMGLLIWFAPAILIQVLFQNLFVTAGKPEMGLIVMIGAGVANLVLDFLFIAVLNMGILGAALGTGVGYCISTVAGLVLFSQRKGTLHFSKPQITLRELGLCCYNGSSEMVTQLATAITMFILNITMMRYAGADGVAAATIVGNTQYLFTTLVLGFSMGVAPIISYQFGAQNRSELRRIIKLCLFYVVAISVVLFAVCALTAPMISGLYTERGSEAYEIAVNGFRIFTFSFLFSGIAVFTSAMFTALSNGKISAILSFVRTFALLTVFLLVLPRILGVNGIWLATPLADFIGALLAISLLAASRKKYFDV</sequence>
<dbReference type="Pfam" id="PF01554">
    <property type="entry name" value="MatE"/>
    <property type="match status" value="2"/>
</dbReference>
<evidence type="ECO:0000313" key="11">
    <source>
        <dbReference type="EMBL" id="MBO1307648.1"/>
    </source>
</evidence>
<dbReference type="InterPro" id="IPR002528">
    <property type="entry name" value="MATE_fam"/>
</dbReference>
<keyword evidence="5" id="KW-1003">Cell membrane</keyword>
<evidence type="ECO:0000256" key="7">
    <source>
        <dbReference type="ARBA" id="ARBA00022989"/>
    </source>
</evidence>
<dbReference type="PANTHER" id="PTHR43823:SF3">
    <property type="entry name" value="MULTIDRUG EXPORT PROTEIN MEPA"/>
    <property type="match status" value="1"/>
</dbReference>
<dbReference type="CDD" id="cd13143">
    <property type="entry name" value="MATE_MepA_like"/>
    <property type="match status" value="1"/>
</dbReference>
<keyword evidence="7 10" id="KW-1133">Transmembrane helix</keyword>
<evidence type="ECO:0000256" key="1">
    <source>
        <dbReference type="ARBA" id="ARBA00004651"/>
    </source>
</evidence>
<reference evidence="11 12" key="1">
    <citation type="submission" date="2021-03" db="EMBL/GenBank/DDBJ databases">
        <title>Enterococcal diversity collection.</title>
        <authorList>
            <person name="Gilmore M.S."/>
            <person name="Schwartzman J."/>
            <person name="Van Tyne D."/>
            <person name="Martin M."/>
            <person name="Earl A.M."/>
            <person name="Manson A.L."/>
            <person name="Straub T."/>
            <person name="Salamzade R."/>
            <person name="Saavedra J."/>
            <person name="Lebreton F."/>
            <person name="Prichula J."/>
            <person name="Schaufler K."/>
            <person name="Gaca A."/>
            <person name="Sgardioli B."/>
            <person name="Wagenaar J."/>
            <person name="Strong T."/>
        </authorList>
    </citation>
    <scope>NUCLEOTIDE SEQUENCE [LARGE SCALE GENOMIC DNA]</scope>
    <source>
        <strain evidence="11 12">669A</strain>
    </source>
</reference>
<keyword evidence="4" id="KW-0813">Transport</keyword>
<evidence type="ECO:0000256" key="6">
    <source>
        <dbReference type="ARBA" id="ARBA00022692"/>
    </source>
</evidence>
<dbReference type="RefSeq" id="WP_207674641.1">
    <property type="nucleotide sequence ID" value="NZ_JAFREM010000025.1"/>
</dbReference>
<keyword evidence="9" id="KW-0046">Antibiotic resistance</keyword>
<dbReference type="InterPro" id="IPR045070">
    <property type="entry name" value="MATE_MepA-like"/>
</dbReference>
<evidence type="ECO:0000256" key="4">
    <source>
        <dbReference type="ARBA" id="ARBA00022448"/>
    </source>
</evidence>
<feature type="transmembrane region" description="Helical" evidence="10">
    <location>
        <begin position="53"/>
        <end position="74"/>
    </location>
</feature>
<gene>
    <name evidence="11" type="ORF">JZO70_15840</name>
</gene>
<dbReference type="NCBIfam" id="TIGR00797">
    <property type="entry name" value="matE"/>
    <property type="match status" value="1"/>
</dbReference>
<keyword evidence="6 10" id="KW-0812">Transmembrane</keyword>
<evidence type="ECO:0000256" key="5">
    <source>
        <dbReference type="ARBA" id="ARBA00022475"/>
    </source>
</evidence>
<dbReference type="PANTHER" id="PTHR43823">
    <property type="entry name" value="SPORULATION PROTEIN YKVU"/>
    <property type="match status" value="1"/>
</dbReference>
<feature type="transmembrane region" description="Helical" evidence="10">
    <location>
        <begin position="236"/>
        <end position="262"/>
    </location>
</feature>
<accession>A0ABS3LDE4</accession>
<feature type="transmembrane region" description="Helical" evidence="10">
    <location>
        <begin position="12"/>
        <end position="33"/>
    </location>
</feature>
<comment type="subcellular location">
    <subcellularLocation>
        <location evidence="1">Cell membrane</location>
        <topology evidence="1">Multi-pass membrane protein</topology>
    </subcellularLocation>
</comment>
<feature type="transmembrane region" description="Helical" evidence="10">
    <location>
        <begin position="137"/>
        <end position="154"/>
    </location>
</feature>
<evidence type="ECO:0000256" key="2">
    <source>
        <dbReference type="ARBA" id="ARBA00008417"/>
    </source>
</evidence>
<feature type="transmembrane region" description="Helical" evidence="10">
    <location>
        <begin position="95"/>
        <end position="117"/>
    </location>
</feature>
<dbReference type="EMBL" id="JAFREM010000025">
    <property type="protein sequence ID" value="MBO1307648.1"/>
    <property type="molecule type" value="Genomic_DNA"/>
</dbReference>
<dbReference type="Proteomes" id="UP000664601">
    <property type="component" value="Unassembled WGS sequence"/>
</dbReference>
<comment type="similarity">
    <text evidence="2">Belongs to the multi antimicrobial extrusion (MATE) (TC 2.A.66.1) family. MepA subfamily.</text>
</comment>
<feature type="transmembrane region" description="Helical" evidence="10">
    <location>
        <begin position="282"/>
        <end position="305"/>
    </location>
</feature>
<organism evidence="11 12">
    <name type="scientific">Candidatus Enterococcus moelleringii</name>
    <dbReference type="NCBI Taxonomy" id="2815325"/>
    <lineage>
        <taxon>Bacteria</taxon>
        <taxon>Bacillati</taxon>
        <taxon>Bacillota</taxon>
        <taxon>Bacilli</taxon>
        <taxon>Lactobacillales</taxon>
        <taxon>Enterococcaceae</taxon>
        <taxon>Enterococcus</taxon>
    </lineage>
</organism>
<feature type="transmembrane region" description="Helical" evidence="10">
    <location>
        <begin position="416"/>
        <end position="437"/>
    </location>
</feature>
<keyword evidence="8 10" id="KW-0472">Membrane</keyword>